<keyword evidence="6" id="KW-0178">Competence</keyword>
<dbReference type="GO" id="GO:0071555">
    <property type="term" value="P:cell wall organization"/>
    <property type="evidence" value="ECO:0007669"/>
    <property type="project" value="UniProtKB-KW"/>
</dbReference>
<dbReference type="SMART" id="SM00644">
    <property type="entry name" value="Ami_2"/>
    <property type="match status" value="1"/>
</dbReference>
<accession>A0A7W2AI43</accession>
<name>A0A7W2AI43_9BACL</name>
<dbReference type="InterPro" id="IPR036365">
    <property type="entry name" value="PGBD-like_sf"/>
</dbReference>
<reference evidence="9 10" key="1">
    <citation type="submission" date="2020-07" db="EMBL/GenBank/DDBJ databases">
        <authorList>
            <person name="Feng H."/>
        </authorList>
    </citation>
    <scope>NUCLEOTIDE SEQUENCE [LARGE SCALE GENOMIC DNA]</scope>
    <source>
        <strain evidence="10">s-11</strain>
    </source>
</reference>
<comment type="catalytic activity">
    <reaction evidence="1">
        <text>Hydrolyzes the link between N-acetylmuramoyl residues and L-amino acid residues in certain cell-wall glycopeptides.</text>
        <dbReference type="EC" id="3.5.1.28"/>
    </reaction>
</comment>
<evidence type="ECO:0000256" key="3">
    <source>
        <dbReference type="ARBA" id="ARBA00011901"/>
    </source>
</evidence>
<dbReference type="EC" id="3.5.1.28" evidence="3"/>
<dbReference type="InterPro" id="IPR036366">
    <property type="entry name" value="PGBDSf"/>
</dbReference>
<dbReference type="GO" id="GO:0009253">
    <property type="term" value="P:peptidoglycan catabolic process"/>
    <property type="evidence" value="ECO:0007669"/>
    <property type="project" value="InterPro"/>
</dbReference>
<dbReference type="Gene3D" id="1.10.101.10">
    <property type="entry name" value="PGBD-like superfamily/PGBD"/>
    <property type="match status" value="1"/>
</dbReference>
<evidence type="ECO:0000256" key="7">
    <source>
        <dbReference type="ARBA" id="ARBA00023316"/>
    </source>
</evidence>
<feature type="domain" description="N-acetylmuramoyl-L-alanine amidase" evidence="8">
    <location>
        <begin position="14"/>
        <end position="155"/>
    </location>
</feature>
<dbReference type="GO" id="GO:0030420">
    <property type="term" value="P:establishment of competence for transformation"/>
    <property type="evidence" value="ECO:0007669"/>
    <property type="project" value="UniProtKB-KW"/>
</dbReference>
<dbReference type="AlphaFoldDB" id="A0A7W2AI43"/>
<dbReference type="CDD" id="cd06583">
    <property type="entry name" value="PGRP"/>
    <property type="match status" value="1"/>
</dbReference>
<keyword evidence="4" id="KW-0378">Hydrolase</keyword>
<dbReference type="InterPro" id="IPR036505">
    <property type="entry name" value="Amidase/PGRP_sf"/>
</dbReference>
<dbReference type="OrthoDB" id="9794294at2"/>
<evidence type="ECO:0000256" key="6">
    <source>
        <dbReference type="ARBA" id="ARBA00023287"/>
    </source>
</evidence>
<proteinExistence type="inferred from homology"/>
<dbReference type="EMBL" id="JACEIP010000010">
    <property type="protein sequence ID" value="MBA4542880.1"/>
    <property type="molecule type" value="Genomic_DNA"/>
</dbReference>
<keyword evidence="7" id="KW-0961">Cell wall biogenesis/degradation</keyword>
<protein>
    <recommendedName>
        <fullName evidence="3">N-acetylmuramoyl-L-alanine amidase</fullName>
        <ecNumber evidence="3">3.5.1.28</ecNumber>
    </recommendedName>
</protein>
<dbReference type="GO" id="GO:0030435">
    <property type="term" value="P:sporulation resulting in formation of a cellular spore"/>
    <property type="evidence" value="ECO:0007669"/>
    <property type="project" value="UniProtKB-KW"/>
</dbReference>
<dbReference type="InterPro" id="IPR002502">
    <property type="entry name" value="Amidase_domain"/>
</dbReference>
<dbReference type="InterPro" id="IPR051206">
    <property type="entry name" value="NAMLAA_amidase_2"/>
</dbReference>
<comment type="similarity">
    <text evidence="2">Belongs to the N-acetylmuramoyl-L-alanine amidase 2 family.</text>
</comment>
<dbReference type="PANTHER" id="PTHR30417">
    <property type="entry name" value="N-ACETYLMURAMOYL-L-ALANINE AMIDASE AMID"/>
    <property type="match status" value="1"/>
</dbReference>
<evidence type="ECO:0000256" key="1">
    <source>
        <dbReference type="ARBA" id="ARBA00001561"/>
    </source>
</evidence>
<dbReference type="SUPFAM" id="SSF47090">
    <property type="entry name" value="PGBD-like"/>
    <property type="match status" value="1"/>
</dbReference>
<evidence type="ECO:0000259" key="8">
    <source>
        <dbReference type="SMART" id="SM00644"/>
    </source>
</evidence>
<organism evidence="9 10">
    <name type="scientific">Thermoactinomyces daqus</name>
    <dbReference type="NCBI Taxonomy" id="1329516"/>
    <lineage>
        <taxon>Bacteria</taxon>
        <taxon>Bacillati</taxon>
        <taxon>Bacillota</taxon>
        <taxon>Bacilli</taxon>
        <taxon>Bacillales</taxon>
        <taxon>Thermoactinomycetaceae</taxon>
        <taxon>Thermoactinomyces</taxon>
    </lineage>
</organism>
<evidence type="ECO:0000256" key="5">
    <source>
        <dbReference type="ARBA" id="ARBA00022969"/>
    </source>
</evidence>
<gene>
    <name evidence="9" type="ORF">H1164_08195</name>
</gene>
<evidence type="ECO:0000313" key="9">
    <source>
        <dbReference type="EMBL" id="MBA4542880.1"/>
    </source>
</evidence>
<keyword evidence="5" id="KW-0749">Sporulation</keyword>
<keyword evidence="10" id="KW-1185">Reference proteome</keyword>
<dbReference type="Pfam" id="PF01510">
    <property type="entry name" value="Amidase_2"/>
    <property type="match status" value="1"/>
</dbReference>
<comment type="caution">
    <text evidence="9">The sequence shown here is derived from an EMBL/GenBank/DDBJ whole genome shotgun (WGS) entry which is preliminary data.</text>
</comment>
<evidence type="ECO:0000256" key="2">
    <source>
        <dbReference type="ARBA" id="ARBA00007553"/>
    </source>
</evidence>
<dbReference type="SUPFAM" id="SSF55846">
    <property type="entry name" value="N-acetylmuramoyl-L-alanine amidase-like"/>
    <property type="match status" value="1"/>
</dbReference>
<dbReference type="GO" id="GO:0008745">
    <property type="term" value="F:N-acetylmuramoyl-L-alanine amidase activity"/>
    <property type="evidence" value="ECO:0007669"/>
    <property type="project" value="UniProtKB-EC"/>
</dbReference>
<dbReference type="GO" id="GO:0009254">
    <property type="term" value="P:peptidoglycan turnover"/>
    <property type="evidence" value="ECO:0007669"/>
    <property type="project" value="TreeGrafter"/>
</dbReference>
<dbReference type="PANTHER" id="PTHR30417:SF11">
    <property type="entry name" value="N-ACETYLMURAMOYL-L-ALANINE AMIDASE XLYA"/>
    <property type="match status" value="1"/>
</dbReference>
<sequence length="296" mass="32958">MEIKQLFIPKSLTETRPGIKLVPHYITVHETDNTSKGATAAAHARLQYNGNSRTASWHYTVDDHEIWQSIPDDEVAWHAGDGHNGTGNRQSLAVEICVNSDGDFEKAKSNAIWLIRQLMSKHNIPIDRVVPHQHWSGKNCPRHILTYWDSFVQQIKGASVSPSIQYIEDNVLPIAKGAKGTVVKKIQERLKCKVVDGLFGPATEADVKMWQSLHDENGKAVPAGKGLVADGIVGEKTYYAMFPDEKPQQKREPAYDVTVDGKNVMTSAIDVNVLKAIADAIKDNKAKEIKIERIDY</sequence>
<evidence type="ECO:0000256" key="4">
    <source>
        <dbReference type="ARBA" id="ARBA00022801"/>
    </source>
</evidence>
<dbReference type="Gene3D" id="3.40.80.10">
    <property type="entry name" value="Peptidoglycan recognition protein-like"/>
    <property type="match status" value="1"/>
</dbReference>
<evidence type="ECO:0000313" key="10">
    <source>
        <dbReference type="Proteomes" id="UP000530514"/>
    </source>
</evidence>
<dbReference type="Proteomes" id="UP000530514">
    <property type="component" value="Unassembled WGS sequence"/>
</dbReference>